<dbReference type="SMART" id="SM00530">
    <property type="entry name" value="HTH_XRE"/>
    <property type="match status" value="1"/>
</dbReference>
<dbReference type="Gene3D" id="1.10.260.40">
    <property type="entry name" value="lambda repressor-like DNA-binding domains"/>
    <property type="match status" value="1"/>
</dbReference>
<comment type="caution">
    <text evidence="2">The sequence shown here is derived from an EMBL/GenBank/DDBJ whole genome shotgun (WGS) entry which is preliminary data.</text>
</comment>
<name>A0A4R5TMF6_9GAMM</name>
<dbReference type="EMBL" id="SMTF01000028">
    <property type="protein sequence ID" value="TDK18850.1"/>
    <property type="molecule type" value="Genomic_DNA"/>
</dbReference>
<evidence type="ECO:0000313" key="3">
    <source>
        <dbReference type="Proteomes" id="UP000294796"/>
    </source>
</evidence>
<dbReference type="OrthoDB" id="7365273at2"/>
<reference evidence="2 3" key="1">
    <citation type="submission" date="2019-03" db="EMBL/GenBank/DDBJ databases">
        <title>Luteimonas zhaokaii sp.nov., isolated from the rectal contents of Plateau pika in Yushu, Qinghai Province, China.</title>
        <authorList>
            <person name="Zhang G."/>
        </authorList>
    </citation>
    <scope>NUCLEOTIDE SEQUENCE [LARGE SCALE GENOMIC DNA]</scope>
    <source>
        <strain evidence="2 3">B9</strain>
    </source>
</reference>
<organism evidence="2 3">
    <name type="scientific">Luteimonas aestuarii</name>
    <dbReference type="NCBI Taxonomy" id="453837"/>
    <lineage>
        <taxon>Bacteria</taxon>
        <taxon>Pseudomonadati</taxon>
        <taxon>Pseudomonadota</taxon>
        <taxon>Gammaproteobacteria</taxon>
        <taxon>Lysobacterales</taxon>
        <taxon>Lysobacteraceae</taxon>
        <taxon>Luteimonas</taxon>
    </lineage>
</organism>
<dbReference type="AlphaFoldDB" id="A0A4R5TMF6"/>
<dbReference type="GO" id="GO:0003677">
    <property type="term" value="F:DNA binding"/>
    <property type="evidence" value="ECO:0007669"/>
    <property type="project" value="InterPro"/>
</dbReference>
<feature type="domain" description="HTH cro/C1-type" evidence="1">
    <location>
        <begin position="20"/>
        <end position="75"/>
    </location>
</feature>
<sequence length="161" mass="17062">MGTHAGALSAAGEARRLGQALRTCRKARGVSATAAAEAAGVSRITWHRLEAGEPGVAWGSLLAAAQVLGLVVDLLPAQAEATDVAAAAGDGLPLRIRLQDYPQLRQLAWQVADDATELSPREALGVYERNWRHVQPAALDARERNLIAALRDVFGSEVLRV</sequence>
<dbReference type="InterPro" id="IPR010982">
    <property type="entry name" value="Lambda_DNA-bd_dom_sf"/>
</dbReference>
<dbReference type="SUPFAM" id="SSF47413">
    <property type="entry name" value="lambda repressor-like DNA-binding domains"/>
    <property type="match status" value="1"/>
</dbReference>
<dbReference type="Pfam" id="PF13560">
    <property type="entry name" value="HTH_31"/>
    <property type="match status" value="1"/>
</dbReference>
<evidence type="ECO:0000259" key="1">
    <source>
        <dbReference type="SMART" id="SM00530"/>
    </source>
</evidence>
<keyword evidence="3" id="KW-1185">Reference proteome</keyword>
<proteinExistence type="predicted"/>
<dbReference type="RefSeq" id="WP_133323809.1">
    <property type="nucleotide sequence ID" value="NZ_SMTF01000028.1"/>
</dbReference>
<gene>
    <name evidence="2" type="ORF">E2F46_17180</name>
</gene>
<accession>A0A4R5TMF6</accession>
<evidence type="ECO:0000313" key="2">
    <source>
        <dbReference type="EMBL" id="TDK18850.1"/>
    </source>
</evidence>
<dbReference type="InterPro" id="IPR001387">
    <property type="entry name" value="Cro/C1-type_HTH"/>
</dbReference>
<protein>
    <submittedName>
        <fullName evidence="2">XRE family transcriptional regulator</fullName>
    </submittedName>
</protein>
<dbReference type="Proteomes" id="UP000294796">
    <property type="component" value="Unassembled WGS sequence"/>
</dbReference>